<dbReference type="Pfam" id="PF00561">
    <property type="entry name" value="Abhydrolase_1"/>
    <property type="match status" value="1"/>
</dbReference>
<keyword evidence="3" id="KW-1185">Reference proteome</keyword>
<sequence length="431" mass="47205">MTLEGAQLRTRLAGDRELAVRLRAFHGTVRVTLGETVFDLVIDDGAVTPTDVDPSAVDPAVGLTIPAELWDLMAVPHPQVGFECLTSAQVFGATIEADWPTVVAPYLGAWNRIVRLGVETAVGRTERTVEADPFADSDDPVGRYVRYSVDDLEYRVYYEQAGRGPVPVLFMHTAGADGRQYRHVLADPELQERYTLVAIDLPYHGKSLPPVGSRWWEQDLTFDKTLLMRWVTGFITATGLDRPIFVGCSVGGQLASDLCAHHPDSIRGAVGVNGLYHMDSWAGFDNDRFRDPRVAAGAVGSTMFDVTGADAPEDFRREVEWIYTSNHRDAYPADNDYFMFGHDLRVDGHLIDTARTPLTILTGEHDISMLTPDDNGSALAANIPGAEFIVMPGLSHFTPSDDPEGFRPYLTSALDRMTAAIEAAGPDRSAP</sequence>
<gene>
    <name evidence="2" type="ORF">ACFFRI_22265</name>
</gene>
<dbReference type="InterPro" id="IPR029058">
    <property type="entry name" value="AB_hydrolase_fold"/>
</dbReference>
<comment type="caution">
    <text evidence="2">The sequence shown here is derived from an EMBL/GenBank/DDBJ whole genome shotgun (WGS) entry which is preliminary data.</text>
</comment>
<name>A0ABV5KJ40_9ACTN</name>
<dbReference type="InterPro" id="IPR050266">
    <property type="entry name" value="AB_hydrolase_sf"/>
</dbReference>
<evidence type="ECO:0000313" key="2">
    <source>
        <dbReference type="EMBL" id="MFB9315785.1"/>
    </source>
</evidence>
<evidence type="ECO:0000259" key="1">
    <source>
        <dbReference type="Pfam" id="PF00561"/>
    </source>
</evidence>
<dbReference type="SUPFAM" id="SSF53474">
    <property type="entry name" value="alpha/beta-Hydrolases"/>
    <property type="match status" value="1"/>
</dbReference>
<dbReference type="PANTHER" id="PTHR43798">
    <property type="entry name" value="MONOACYLGLYCEROL LIPASE"/>
    <property type="match status" value="1"/>
</dbReference>
<dbReference type="GO" id="GO:0016787">
    <property type="term" value="F:hydrolase activity"/>
    <property type="evidence" value="ECO:0007669"/>
    <property type="project" value="UniProtKB-KW"/>
</dbReference>
<evidence type="ECO:0000313" key="3">
    <source>
        <dbReference type="Proteomes" id="UP001589750"/>
    </source>
</evidence>
<feature type="domain" description="AB hydrolase-1" evidence="1">
    <location>
        <begin position="167"/>
        <end position="285"/>
    </location>
</feature>
<proteinExistence type="predicted"/>
<reference evidence="2 3" key="1">
    <citation type="submission" date="2024-09" db="EMBL/GenBank/DDBJ databases">
        <authorList>
            <person name="Sun Q."/>
            <person name="Mori K."/>
        </authorList>
    </citation>
    <scope>NUCLEOTIDE SEQUENCE [LARGE SCALE GENOMIC DNA]</scope>
    <source>
        <strain evidence="2 3">JCM 9626</strain>
    </source>
</reference>
<protein>
    <submittedName>
        <fullName evidence="2">Alpha/beta fold hydrolase</fullName>
    </submittedName>
</protein>
<dbReference type="Proteomes" id="UP001589750">
    <property type="component" value="Unassembled WGS sequence"/>
</dbReference>
<accession>A0ABV5KJ40</accession>
<dbReference type="EMBL" id="JBHMDG010000047">
    <property type="protein sequence ID" value="MFB9315785.1"/>
    <property type="molecule type" value="Genomic_DNA"/>
</dbReference>
<keyword evidence="2" id="KW-0378">Hydrolase</keyword>
<organism evidence="2 3">
    <name type="scientific">Nocardioides plantarum</name>
    <dbReference type="NCBI Taxonomy" id="29299"/>
    <lineage>
        <taxon>Bacteria</taxon>
        <taxon>Bacillati</taxon>
        <taxon>Actinomycetota</taxon>
        <taxon>Actinomycetes</taxon>
        <taxon>Propionibacteriales</taxon>
        <taxon>Nocardioidaceae</taxon>
        <taxon>Nocardioides</taxon>
    </lineage>
</organism>
<dbReference type="Gene3D" id="3.40.50.1820">
    <property type="entry name" value="alpha/beta hydrolase"/>
    <property type="match status" value="1"/>
</dbReference>
<dbReference type="RefSeq" id="WP_170215359.1">
    <property type="nucleotide sequence ID" value="NZ_JBHMDG010000047.1"/>
</dbReference>
<dbReference type="InterPro" id="IPR000073">
    <property type="entry name" value="AB_hydrolase_1"/>
</dbReference>